<organism evidence="2 3">
    <name type="scientific">Zasmidium cellare</name>
    <name type="common">Wine cellar mold</name>
    <name type="synonym">Racodium cellare</name>
    <dbReference type="NCBI Taxonomy" id="395010"/>
    <lineage>
        <taxon>Eukaryota</taxon>
        <taxon>Fungi</taxon>
        <taxon>Dikarya</taxon>
        <taxon>Ascomycota</taxon>
        <taxon>Pezizomycotina</taxon>
        <taxon>Dothideomycetes</taxon>
        <taxon>Dothideomycetidae</taxon>
        <taxon>Mycosphaerellales</taxon>
        <taxon>Mycosphaerellaceae</taxon>
        <taxon>Zasmidium</taxon>
    </lineage>
</organism>
<sequence>MSNWLTQVSRRLARDKATWWGRNWKAHQDIQNDRSNQFCDEEEWPEIFGKLDEKGFLKLDIFPPGPGYYPDVDPAQQFQFRQQLEGVPFDFSKGRSTPRQLDLGPKGEMSPEFGDLSASEVAALFPGETVEMGDGDPTIVVSPRRRARAPQQGESEGVDKDGDIEMGGMQDSFEDNTQADADPMDISPQPKKRRRHLSDLTKSCDALNNMAATISTELIESIFEYAAEIDATTAANVCLTNKLGRKIATPVLYRTIRIAAFDTNRTNDDPVIVWSLRSRRLQQLCRTLMDSPGLAKHVRYIDHAVDFGVDDFHADVYDSAFIRHVWEKTLALNPPVKPAFQATMKLYQHRFESLDMLVFFLLLICSGLESLHLEGLPRPSGSRERYSLRGGILDDLILHIEDVGRHRSRFDRFPQYHVDGMQNVRDLGLNCGGRGELRLVEAGHLLRHIDLLFPNLRAVTIGSLEDPEDLWSEGWSVELPALQKLTIKSCGVTPDSIANFVSAFTGLRSLSISFNKCTDVYGEFDWSLFISGFACCTNLETLELDYLYLGLQESEELQPCLKDHTGCNPITDLSSFQHLRRLSVPAFSLFGCRVTHDRQHVHQFQGYDRAAQILPRTLTALEVLCEREHFTNDDLKILRIAEWLEDVTIFNCFREKWISRRHGEGSVGEKAIQENKDAHLRPLFNPRITRKDYSKTKPQPLTSTMKLLTSLLIALCTLTTLILATPDPDRLNDALQSAAKSAAKSAAASPKPASSRKQGAQPSPAKPAKPGTPNFGGLGIIGSLGSPSNYAEKCRKKNAKMAVVINTFCSKHDPITVPSKYTSKGWCGYGETGPQTTVQIDRTGSGTKVWCAKVGSKKKECQPTTLEKKKCTGMVDYSKVDETNPFKSWTRV</sequence>
<name>A0ABR0E4Y9_ZASCE</name>
<feature type="compositionally biased region" description="Low complexity" evidence="1">
    <location>
        <begin position="742"/>
        <end position="755"/>
    </location>
</feature>
<feature type="region of interest" description="Disordered" evidence="1">
    <location>
        <begin position="742"/>
        <end position="776"/>
    </location>
</feature>
<evidence type="ECO:0000313" key="2">
    <source>
        <dbReference type="EMBL" id="KAK4496286.1"/>
    </source>
</evidence>
<comment type="caution">
    <text evidence="2">The sequence shown here is derived from an EMBL/GenBank/DDBJ whole genome shotgun (WGS) entry which is preliminary data.</text>
</comment>
<evidence type="ECO:0000256" key="1">
    <source>
        <dbReference type="SAM" id="MobiDB-lite"/>
    </source>
</evidence>
<accession>A0ABR0E4Y9</accession>
<dbReference type="Gene3D" id="3.80.10.10">
    <property type="entry name" value="Ribonuclease Inhibitor"/>
    <property type="match status" value="1"/>
</dbReference>
<proteinExistence type="predicted"/>
<dbReference type="SUPFAM" id="SSF52047">
    <property type="entry name" value="RNI-like"/>
    <property type="match status" value="1"/>
</dbReference>
<keyword evidence="3" id="KW-1185">Reference proteome</keyword>
<protein>
    <submittedName>
        <fullName evidence="2">Uncharacterized protein</fullName>
    </submittedName>
</protein>
<feature type="region of interest" description="Disordered" evidence="1">
    <location>
        <begin position="128"/>
        <end position="198"/>
    </location>
</feature>
<dbReference type="Proteomes" id="UP001305779">
    <property type="component" value="Unassembled WGS sequence"/>
</dbReference>
<gene>
    <name evidence="2" type="ORF">PRZ48_012266</name>
</gene>
<dbReference type="InterPro" id="IPR032675">
    <property type="entry name" value="LRR_dom_sf"/>
</dbReference>
<dbReference type="EMBL" id="JAXOVC010000010">
    <property type="protein sequence ID" value="KAK4496286.1"/>
    <property type="molecule type" value="Genomic_DNA"/>
</dbReference>
<evidence type="ECO:0000313" key="3">
    <source>
        <dbReference type="Proteomes" id="UP001305779"/>
    </source>
</evidence>
<reference evidence="2 3" key="1">
    <citation type="journal article" date="2023" name="G3 (Bethesda)">
        <title>A chromosome-level genome assembly of Zasmidium syzygii isolated from banana leaves.</title>
        <authorList>
            <person name="van Westerhoven A.C."/>
            <person name="Mehrabi R."/>
            <person name="Talebi R."/>
            <person name="Steentjes M.B.F."/>
            <person name="Corcolon B."/>
            <person name="Chong P.A."/>
            <person name="Kema G.H.J."/>
            <person name="Seidl M.F."/>
        </authorList>
    </citation>
    <scope>NUCLEOTIDE SEQUENCE [LARGE SCALE GENOMIC DNA]</scope>
    <source>
        <strain evidence="2 3">P124</strain>
    </source>
</reference>